<evidence type="ECO:0000256" key="4">
    <source>
        <dbReference type="ARBA" id="ARBA00011977"/>
    </source>
</evidence>
<dbReference type="CDD" id="cd11644">
    <property type="entry name" value="Precorrin-6Y-MT"/>
    <property type="match status" value="1"/>
</dbReference>
<dbReference type="GO" id="GO:0009236">
    <property type="term" value="P:cobalamin biosynthetic process"/>
    <property type="evidence" value="ECO:0007669"/>
    <property type="project" value="UniProtKB-KW"/>
</dbReference>
<dbReference type="PANTHER" id="PTHR43182">
    <property type="entry name" value="COBALT-PRECORRIN-6B C(15)-METHYLTRANSFERASE (DECARBOXYLATING)"/>
    <property type="match status" value="1"/>
</dbReference>
<dbReference type="Gene3D" id="3.30.950.10">
    <property type="entry name" value="Methyltransferase, Cobalt-precorrin-4 Transmethylase, Domain 2"/>
    <property type="match status" value="1"/>
</dbReference>
<organism evidence="11 12">
    <name type="scientific">Lyngbya confervoides BDU141951</name>
    <dbReference type="NCBI Taxonomy" id="1574623"/>
    <lineage>
        <taxon>Bacteria</taxon>
        <taxon>Bacillati</taxon>
        <taxon>Cyanobacteriota</taxon>
        <taxon>Cyanophyceae</taxon>
        <taxon>Oscillatoriophycideae</taxon>
        <taxon>Oscillatoriales</taxon>
        <taxon>Microcoleaceae</taxon>
        <taxon>Lyngbya</taxon>
    </lineage>
</organism>
<keyword evidence="9" id="KW-0819">tRNA processing</keyword>
<dbReference type="Gene3D" id="3.40.1010.10">
    <property type="entry name" value="Cobalt-precorrin-4 Transmethylase, Domain 1"/>
    <property type="match status" value="1"/>
</dbReference>
<evidence type="ECO:0000256" key="3">
    <source>
        <dbReference type="ARBA" id="ARBA00004953"/>
    </source>
</evidence>
<proteinExistence type="predicted"/>
<comment type="function">
    <text evidence="2">Catalyzes the formation of N(7)-methylguanine at position 46 (m7G46) in tRNA.</text>
</comment>
<evidence type="ECO:0000313" key="12">
    <source>
        <dbReference type="Proteomes" id="UP000031561"/>
    </source>
</evidence>
<dbReference type="NCBIfam" id="TIGR02469">
    <property type="entry name" value="CbiT"/>
    <property type="match status" value="1"/>
</dbReference>
<dbReference type="InterPro" id="IPR012818">
    <property type="entry name" value="CbiE"/>
</dbReference>
<keyword evidence="5" id="KW-0169">Cobalamin biosynthesis</keyword>
<dbReference type="CDD" id="cd02440">
    <property type="entry name" value="AdoMet_MTases"/>
    <property type="match status" value="1"/>
</dbReference>
<dbReference type="InterPro" id="IPR006365">
    <property type="entry name" value="Cbl_synth_CobL"/>
</dbReference>
<dbReference type="Pfam" id="PF02390">
    <property type="entry name" value="Methyltransf_4"/>
    <property type="match status" value="1"/>
</dbReference>
<evidence type="ECO:0000256" key="7">
    <source>
        <dbReference type="ARBA" id="ARBA00022679"/>
    </source>
</evidence>
<dbReference type="Pfam" id="PF00590">
    <property type="entry name" value="TP_methylase"/>
    <property type="match status" value="1"/>
</dbReference>
<evidence type="ECO:0000256" key="8">
    <source>
        <dbReference type="ARBA" id="ARBA00022691"/>
    </source>
</evidence>
<sequence>MTLIHVVGLGLAGREDLSPRLQVLIQQADLLIGSKRHLANFPDVAAEQWCFGDLSEVLSRLKTYLQLHSTRTAVILTTGDPLFFGLGRLLLSFFSADQLSFYPALTSVQLAFSRLKIPWQDACFVSVHGRSFEELANAIQQGRQKIAILTDPVHSPSAVAAFIASLETPVCYQGWVCENLGSAEEIVRPLEISPGLTGAYAALSVVILLRQGEAVSGENLPLLGIPDHQFLSFADRPGLMTKREVRLLAVGELELQAQQIFWDIGAGTGSLSVEVARTLGSGQVYAIEKSAAGAMLIRQNARRFGIENLHCIQGPAPEVLRNLPKPDRVFIGGSGQALTEILRCVADRLSHDGRMVLAIATLEHLSQASQWCRQNQWPVRILQVQLSRSVPVAHLTRFQPLNPVYLLQARPPDFPYSSAPT</sequence>
<evidence type="ECO:0000259" key="10">
    <source>
        <dbReference type="Pfam" id="PF00590"/>
    </source>
</evidence>
<dbReference type="InterPro" id="IPR003358">
    <property type="entry name" value="tRNA_(Gua-N-7)_MeTrfase_Trmb"/>
</dbReference>
<evidence type="ECO:0000256" key="5">
    <source>
        <dbReference type="ARBA" id="ARBA00022573"/>
    </source>
</evidence>
<dbReference type="AlphaFoldDB" id="A0ABD4T705"/>
<comment type="catalytic activity">
    <reaction evidence="1">
        <text>guanosine(46) in tRNA + S-adenosyl-L-methionine = N(7)-methylguanosine(46) in tRNA + S-adenosyl-L-homocysteine</text>
        <dbReference type="Rhea" id="RHEA:42708"/>
        <dbReference type="Rhea" id="RHEA-COMP:10188"/>
        <dbReference type="Rhea" id="RHEA-COMP:10189"/>
        <dbReference type="ChEBI" id="CHEBI:57856"/>
        <dbReference type="ChEBI" id="CHEBI:59789"/>
        <dbReference type="ChEBI" id="CHEBI:74269"/>
        <dbReference type="ChEBI" id="CHEBI:74480"/>
        <dbReference type="EC" id="2.1.1.33"/>
    </reaction>
</comment>
<protein>
    <recommendedName>
        <fullName evidence="4">tRNA (guanine(46)-N(7))-methyltransferase</fullName>
        <ecNumber evidence="4">2.1.1.33</ecNumber>
    </recommendedName>
</protein>
<dbReference type="SUPFAM" id="SSF53790">
    <property type="entry name" value="Tetrapyrrole methylase"/>
    <property type="match status" value="1"/>
</dbReference>
<keyword evidence="8" id="KW-0949">S-adenosyl-L-methionine</keyword>
<comment type="pathway">
    <text evidence="3">Cofactor biosynthesis; adenosylcobalamin biosynthesis.</text>
</comment>
<dbReference type="EC" id="2.1.1.33" evidence="4"/>
<dbReference type="PANTHER" id="PTHR43182:SF1">
    <property type="entry name" value="COBALT-PRECORRIN-7 C(5)-METHYLTRANSFERASE"/>
    <property type="match status" value="1"/>
</dbReference>
<keyword evidence="6" id="KW-0489">Methyltransferase</keyword>
<feature type="domain" description="Tetrapyrrole methylase" evidence="10">
    <location>
        <begin position="4"/>
        <end position="188"/>
    </location>
</feature>
<comment type="caution">
    <text evidence="11">The sequence shown here is derived from an EMBL/GenBank/DDBJ whole genome shotgun (WGS) entry which is preliminary data.</text>
</comment>
<dbReference type="InterPro" id="IPR035996">
    <property type="entry name" value="4pyrrol_Methylase_sf"/>
</dbReference>
<reference evidence="11 12" key="1">
    <citation type="journal article" date="2015" name="Genome Announc.">
        <title>Draft Genome Sequence of Filamentous Marine Cyanobacterium Lyngbya confervoides Strain BDU141951.</title>
        <authorList>
            <person name="Chandrababunaidu M.M."/>
            <person name="Sen D."/>
            <person name="Tripathy S."/>
        </authorList>
    </citation>
    <scope>NUCLEOTIDE SEQUENCE [LARGE SCALE GENOMIC DNA]</scope>
    <source>
        <strain evidence="11 12">BDU141951</strain>
    </source>
</reference>
<evidence type="ECO:0000256" key="9">
    <source>
        <dbReference type="ARBA" id="ARBA00022694"/>
    </source>
</evidence>
<evidence type="ECO:0000256" key="2">
    <source>
        <dbReference type="ARBA" id="ARBA00003015"/>
    </source>
</evidence>
<evidence type="ECO:0000256" key="1">
    <source>
        <dbReference type="ARBA" id="ARBA00000142"/>
    </source>
</evidence>
<dbReference type="InterPro" id="IPR029063">
    <property type="entry name" value="SAM-dependent_MTases_sf"/>
</dbReference>
<dbReference type="GO" id="GO:0008176">
    <property type="term" value="F:tRNA (guanine(46)-N7)-methyltransferase activity"/>
    <property type="evidence" value="ECO:0007669"/>
    <property type="project" value="UniProtKB-EC"/>
</dbReference>
<dbReference type="InterPro" id="IPR014008">
    <property type="entry name" value="Cbl_synth_MTase_CbiT"/>
</dbReference>
<evidence type="ECO:0000313" key="11">
    <source>
        <dbReference type="EMBL" id="MCM1984251.1"/>
    </source>
</evidence>
<dbReference type="EMBL" id="JTHE03000091">
    <property type="protein sequence ID" value="MCM1984251.1"/>
    <property type="molecule type" value="Genomic_DNA"/>
</dbReference>
<dbReference type="SUPFAM" id="SSF53335">
    <property type="entry name" value="S-adenosyl-L-methionine-dependent methyltransferases"/>
    <property type="match status" value="1"/>
</dbReference>
<evidence type="ECO:0000256" key="6">
    <source>
        <dbReference type="ARBA" id="ARBA00022603"/>
    </source>
</evidence>
<dbReference type="Gene3D" id="3.40.50.150">
    <property type="entry name" value="Vaccinia Virus protein VP39"/>
    <property type="match status" value="1"/>
</dbReference>
<keyword evidence="7" id="KW-0808">Transferase</keyword>
<dbReference type="Proteomes" id="UP000031561">
    <property type="component" value="Unassembled WGS sequence"/>
</dbReference>
<dbReference type="PIRSF" id="PIRSF036428">
    <property type="entry name" value="CobL"/>
    <property type="match status" value="1"/>
</dbReference>
<dbReference type="InterPro" id="IPR050714">
    <property type="entry name" value="Cobalamin_biosynth_MTase"/>
</dbReference>
<name>A0ABD4T705_9CYAN</name>
<dbReference type="RefSeq" id="WP_166275973.1">
    <property type="nucleotide sequence ID" value="NZ_JTHE03000091.1"/>
</dbReference>
<keyword evidence="12" id="KW-1185">Reference proteome</keyword>
<accession>A0ABD4T705</accession>
<dbReference type="NCBIfam" id="TIGR02467">
    <property type="entry name" value="CbiE"/>
    <property type="match status" value="1"/>
</dbReference>
<gene>
    <name evidence="11" type="primary">cbiE</name>
    <name evidence="11" type="ORF">QQ91_0015615</name>
</gene>
<dbReference type="InterPro" id="IPR014776">
    <property type="entry name" value="4pyrrole_Mease_sub2"/>
</dbReference>
<dbReference type="InterPro" id="IPR014777">
    <property type="entry name" value="4pyrrole_Mease_sub1"/>
</dbReference>
<dbReference type="InterPro" id="IPR000878">
    <property type="entry name" value="4pyrrol_Mease"/>
</dbReference>